<name>A0A9W6L0S6_9PSEU</name>
<sequence>MSAWLLARRSPWVRRGVGAAMPGRVVGRGRVSRHDRLFCPPDLGGRAKIGLTDAVVVRVAVLGPVRAEVAGVPVDLGGPRQRAVLARLAVAGGEVVSTDLLVDDLWRGEPPPRALGALQVHVSHLRRVLEPDRRPRTPATVLVSEPPGYALRLPADGLDSRRVGALLDAAAVAPPDRAEELLAEALRSWSGPALAEFADERWAAPEAARLGELRLVATERLAEARLARGRASDVVPDLELLLRDHPLRENAVRLLALALYRTGRQADALAVLAAARTRLAEELGVDPGPELRAVEQDVLTHAEHPVAPHPGAPRAVAPEPGPAIVGRAAELERLRAAAERARFGVAVVLVEADAGGGKSALVEAFRAGLPGWTTALGRCPEVDGAPPGWAWTELVEELARAAPVPDELAARLAPLRAAGPGREEVGETFWLSRAVVELVGGAAAGGPVLLVLDDLHRAEDETLQLLRAVVGGLGAAPVLVVATLRPTEVGPDLAATLAALAGPVADRIALAGLTGPEVRALLARQGVADPDEHTVALVTERTDGNPLFVRETARLIAVEGTGAAVDAIPAGVRDVLRRRVARLPAPARTVLGQAAVLGREVDIDTLVRLAGAAGGSEDGVLDALELGVLAGLLTEPAPGRVRFAHALVRDTLDADLPRLRRTRLHAAALTAVEAGSGDPAALARHALEAGPAVPAAVAVRHVEAAAHEAAGFGAHRDAARLWAAAIDLAGPAGVGVDHEVALRCGHVSALAHAGQVAAAVGARRAAVDRARGTASLVAALTSYDAPVSWTIRQDVAVDAELVGLLDGALAEPGLDPATRCRLLVALTFELESHDDVRVRRLTAEAMDLSTGLGDPLLRCRVLNARSFAALGPDLRHELEGVGRELLGTAERAGLAGYRSEGHHLLFMIACERFDLDGAQRHADAAIAAASGGQLGVTLAWAAIFAALRAVVAGDFARAEQGYATVQAAMESVGAINADTLGLFGLFGVRHAQGRLAELAPAFAALQARIPIAITDPTARALVAAGRVDEARALWRPDLHPPRTYYWLLFMGLRAEVAVALGDREAAAACLAELGPWADQLAGLGSGTVTLGPVAQHLGELGGVLGRPVDERRAHFERAGAIARRLGSPHWEARAAASLAELDRVSAGQPMS</sequence>
<feature type="DNA-binding region" description="OmpR/PhoB-type" evidence="5">
    <location>
        <begin position="46"/>
        <end position="153"/>
    </location>
</feature>
<dbReference type="InterPro" id="IPR011990">
    <property type="entry name" value="TPR-like_helical_dom_sf"/>
</dbReference>
<comment type="caution">
    <text evidence="7">The sequence shown here is derived from an EMBL/GenBank/DDBJ whole genome shotgun (WGS) entry which is preliminary data.</text>
</comment>
<evidence type="ECO:0000256" key="3">
    <source>
        <dbReference type="ARBA" id="ARBA00023125"/>
    </source>
</evidence>
<dbReference type="InterPro" id="IPR001867">
    <property type="entry name" value="OmpR/PhoB-type_DNA-bd"/>
</dbReference>
<accession>A0A9W6L0S6</accession>
<dbReference type="SUPFAM" id="SSF46894">
    <property type="entry name" value="C-terminal effector domain of the bipartite response regulators"/>
    <property type="match status" value="1"/>
</dbReference>
<dbReference type="AlphaFoldDB" id="A0A9W6L0S6"/>
<dbReference type="Gene3D" id="1.10.10.10">
    <property type="entry name" value="Winged helix-like DNA-binding domain superfamily/Winged helix DNA-binding domain"/>
    <property type="match status" value="1"/>
</dbReference>
<evidence type="ECO:0000259" key="6">
    <source>
        <dbReference type="PROSITE" id="PS51755"/>
    </source>
</evidence>
<proteinExistence type="inferred from homology"/>
<evidence type="ECO:0000256" key="2">
    <source>
        <dbReference type="ARBA" id="ARBA00023015"/>
    </source>
</evidence>
<comment type="similarity">
    <text evidence="1">Belongs to the AfsR/DnrI/RedD regulatory family.</text>
</comment>
<dbReference type="InterPro" id="IPR036388">
    <property type="entry name" value="WH-like_DNA-bd_sf"/>
</dbReference>
<dbReference type="PANTHER" id="PTHR35807:SF1">
    <property type="entry name" value="TRANSCRIPTIONAL REGULATOR REDD"/>
    <property type="match status" value="1"/>
</dbReference>
<dbReference type="GO" id="GO:0003677">
    <property type="term" value="F:DNA binding"/>
    <property type="evidence" value="ECO:0007669"/>
    <property type="project" value="UniProtKB-UniRule"/>
</dbReference>
<dbReference type="InterPro" id="IPR027417">
    <property type="entry name" value="P-loop_NTPase"/>
</dbReference>
<evidence type="ECO:0000313" key="8">
    <source>
        <dbReference type="Proteomes" id="UP001143463"/>
    </source>
</evidence>
<organism evidence="7 8">
    <name type="scientific">Pseudonocardia halophobica</name>
    <dbReference type="NCBI Taxonomy" id="29401"/>
    <lineage>
        <taxon>Bacteria</taxon>
        <taxon>Bacillati</taxon>
        <taxon>Actinomycetota</taxon>
        <taxon>Actinomycetes</taxon>
        <taxon>Pseudonocardiales</taxon>
        <taxon>Pseudonocardiaceae</taxon>
        <taxon>Pseudonocardia</taxon>
    </lineage>
</organism>
<dbReference type="SUPFAM" id="SSF52540">
    <property type="entry name" value="P-loop containing nucleoside triphosphate hydrolases"/>
    <property type="match status" value="1"/>
</dbReference>
<evidence type="ECO:0000313" key="7">
    <source>
        <dbReference type="EMBL" id="GLL11642.1"/>
    </source>
</evidence>
<dbReference type="CDD" id="cd15831">
    <property type="entry name" value="BTAD"/>
    <property type="match status" value="1"/>
</dbReference>
<gene>
    <name evidence="7" type="ORF">GCM10017577_27830</name>
</gene>
<dbReference type="Pfam" id="PF00486">
    <property type="entry name" value="Trans_reg_C"/>
    <property type="match status" value="1"/>
</dbReference>
<dbReference type="InterPro" id="IPR041664">
    <property type="entry name" value="AAA_16"/>
</dbReference>
<evidence type="ECO:0000256" key="4">
    <source>
        <dbReference type="ARBA" id="ARBA00023163"/>
    </source>
</evidence>
<feature type="domain" description="OmpR/PhoB-type" evidence="6">
    <location>
        <begin position="46"/>
        <end position="153"/>
    </location>
</feature>
<dbReference type="GO" id="GO:0006355">
    <property type="term" value="P:regulation of DNA-templated transcription"/>
    <property type="evidence" value="ECO:0007669"/>
    <property type="project" value="InterPro"/>
</dbReference>
<evidence type="ECO:0000256" key="5">
    <source>
        <dbReference type="PROSITE-ProRule" id="PRU01091"/>
    </source>
</evidence>
<dbReference type="InterPro" id="IPR005158">
    <property type="entry name" value="BTAD"/>
</dbReference>
<dbReference type="PANTHER" id="PTHR35807">
    <property type="entry name" value="TRANSCRIPTIONAL REGULATOR REDD-RELATED"/>
    <property type="match status" value="1"/>
</dbReference>
<dbReference type="GO" id="GO:0000160">
    <property type="term" value="P:phosphorelay signal transduction system"/>
    <property type="evidence" value="ECO:0007669"/>
    <property type="project" value="InterPro"/>
</dbReference>
<dbReference type="Gene3D" id="1.25.40.10">
    <property type="entry name" value="Tetratricopeptide repeat domain"/>
    <property type="match status" value="1"/>
</dbReference>
<reference evidence="7" key="1">
    <citation type="journal article" date="2014" name="Int. J. Syst. Evol. Microbiol.">
        <title>Complete genome sequence of Corynebacterium casei LMG S-19264T (=DSM 44701T), isolated from a smear-ripened cheese.</title>
        <authorList>
            <consortium name="US DOE Joint Genome Institute (JGI-PGF)"/>
            <person name="Walter F."/>
            <person name="Albersmeier A."/>
            <person name="Kalinowski J."/>
            <person name="Ruckert C."/>
        </authorList>
    </citation>
    <scope>NUCLEOTIDE SEQUENCE</scope>
    <source>
        <strain evidence="7">VKM Ac-1069</strain>
    </source>
</reference>
<dbReference type="InterPro" id="IPR016032">
    <property type="entry name" value="Sig_transdc_resp-reg_C-effctor"/>
</dbReference>
<dbReference type="EMBL" id="BSFQ01000009">
    <property type="protein sequence ID" value="GLL11642.1"/>
    <property type="molecule type" value="Genomic_DNA"/>
</dbReference>
<dbReference type="SMART" id="SM01043">
    <property type="entry name" value="BTAD"/>
    <property type="match status" value="1"/>
</dbReference>
<protein>
    <recommendedName>
        <fullName evidence="6">OmpR/PhoB-type domain-containing protein</fullName>
    </recommendedName>
</protein>
<dbReference type="InterPro" id="IPR051677">
    <property type="entry name" value="AfsR-DnrI-RedD_regulator"/>
</dbReference>
<dbReference type="SUPFAM" id="SSF48452">
    <property type="entry name" value="TPR-like"/>
    <property type="match status" value="1"/>
</dbReference>
<keyword evidence="2" id="KW-0805">Transcription regulation</keyword>
<dbReference type="Pfam" id="PF13191">
    <property type="entry name" value="AAA_16"/>
    <property type="match status" value="1"/>
</dbReference>
<dbReference type="PROSITE" id="PS51755">
    <property type="entry name" value="OMPR_PHOB"/>
    <property type="match status" value="1"/>
</dbReference>
<dbReference type="Proteomes" id="UP001143463">
    <property type="component" value="Unassembled WGS sequence"/>
</dbReference>
<reference evidence="7" key="2">
    <citation type="submission" date="2023-01" db="EMBL/GenBank/DDBJ databases">
        <authorList>
            <person name="Sun Q."/>
            <person name="Evtushenko L."/>
        </authorList>
    </citation>
    <scope>NUCLEOTIDE SEQUENCE</scope>
    <source>
        <strain evidence="7">VKM Ac-1069</strain>
    </source>
</reference>
<evidence type="ECO:0000256" key="1">
    <source>
        <dbReference type="ARBA" id="ARBA00005820"/>
    </source>
</evidence>
<dbReference type="Pfam" id="PF03704">
    <property type="entry name" value="BTAD"/>
    <property type="match status" value="1"/>
</dbReference>
<dbReference type="SMART" id="SM00862">
    <property type="entry name" value="Trans_reg_C"/>
    <property type="match status" value="1"/>
</dbReference>
<keyword evidence="8" id="KW-1185">Reference proteome</keyword>
<keyword evidence="4" id="KW-0804">Transcription</keyword>
<keyword evidence="3 5" id="KW-0238">DNA-binding</keyword>